<dbReference type="SMART" id="SM00903">
    <property type="entry name" value="Flavin_Reduct"/>
    <property type="match status" value="1"/>
</dbReference>
<feature type="domain" description="Flavin reductase like" evidence="2">
    <location>
        <begin position="27"/>
        <end position="173"/>
    </location>
</feature>
<keyword evidence="1" id="KW-0560">Oxidoreductase</keyword>
<evidence type="ECO:0000313" key="4">
    <source>
        <dbReference type="Proteomes" id="UP000035352"/>
    </source>
</evidence>
<proteinExistence type="predicted"/>
<dbReference type="InterPro" id="IPR050268">
    <property type="entry name" value="NADH-dep_flavin_reductase"/>
</dbReference>
<keyword evidence="4" id="KW-1185">Reference proteome</keyword>
<dbReference type="Proteomes" id="UP000035352">
    <property type="component" value="Chromosome"/>
</dbReference>
<dbReference type="KEGG" id="pbh:AAW51_2350"/>
<gene>
    <name evidence="3" type="primary">rutF</name>
    <name evidence="3" type="ORF">AAW51_2350</name>
</gene>
<dbReference type="GO" id="GO:0006208">
    <property type="term" value="P:pyrimidine nucleobase catabolic process"/>
    <property type="evidence" value="ECO:0007669"/>
    <property type="project" value="TreeGrafter"/>
</dbReference>
<dbReference type="InterPro" id="IPR012349">
    <property type="entry name" value="Split_barrel_FMN-bd"/>
</dbReference>
<accession>A0A0G3BNW3</accession>
<reference evidence="3 4" key="1">
    <citation type="submission" date="2015-05" db="EMBL/GenBank/DDBJ databases">
        <authorList>
            <person name="Tang B."/>
            <person name="Yu Y."/>
        </authorList>
    </citation>
    <scope>NUCLEOTIDE SEQUENCE [LARGE SCALE GENOMIC DNA]</scope>
    <source>
        <strain evidence="3 4">DSM 7029</strain>
    </source>
</reference>
<sequence>MNEMLETIEERAEYVPCVDADRFRAAMRKVVSAVHIITTGGPAGRAGFTASAVTALSDQPASLLVCMNRRTATAGLFLANAQFCVNTLCAGDGALADEFGGKGGAGGRNLTGPRWREGWRGLPALQAAAIAHHCLLVKALEYGTHYLLIGRVVDIDGDPADAMLAYINRRYESIDLAGS</sequence>
<dbReference type="Pfam" id="PF01613">
    <property type="entry name" value="Flavin_Reduct"/>
    <property type="match status" value="1"/>
</dbReference>
<dbReference type="InterPro" id="IPR002563">
    <property type="entry name" value="Flavin_Rdtase-like_dom"/>
</dbReference>
<dbReference type="GO" id="GO:0010181">
    <property type="term" value="F:FMN binding"/>
    <property type="evidence" value="ECO:0007669"/>
    <property type="project" value="InterPro"/>
</dbReference>
<dbReference type="PANTHER" id="PTHR30466:SF1">
    <property type="entry name" value="FMN REDUCTASE (NADH) RUTF"/>
    <property type="match status" value="1"/>
</dbReference>
<evidence type="ECO:0000256" key="1">
    <source>
        <dbReference type="ARBA" id="ARBA00023002"/>
    </source>
</evidence>
<dbReference type="PATRIC" id="fig|413882.6.peg.2458"/>
<dbReference type="PANTHER" id="PTHR30466">
    <property type="entry name" value="FLAVIN REDUCTASE"/>
    <property type="match status" value="1"/>
</dbReference>
<protein>
    <submittedName>
        <fullName evidence="3">Flavin reductase</fullName>
    </submittedName>
</protein>
<dbReference type="GO" id="GO:0042602">
    <property type="term" value="F:riboflavin reductase (NADPH) activity"/>
    <property type="evidence" value="ECO:0007669"/>
    <property type="project" value="TreeGrafter"/>
</dbReference>
<evidence type="ECO:0000313" key="3">
    <source>
        <dbReference type="EMBL" id="AKJ29041.1"/>
    </source>
</evidence>
<dbReference type="SUPFAM" id="SSF50475">
    <property type="entry name" value="FMN-binding split barrel"/>
    <property type="match status" value="1"/>
</dbReference>
<dbReference type="EMBL" id="CP011371">
    <property type="protein sequence ID" value="AKJ29041.1"/>
    <property type="molecule type" value="Genomic_DNA"/>
</dbReference>
<dbReference type="AlphaFoldDB" id="A0A0G3BNW3"/>
<evidence type="ECO:0000259" key="2">
    <source>
        <dbReference type="SMART" id="SM00903"/>
    </source>
</evidence>
<dbReference type="STRING" id="413882.AAW51_2350"/>
<organism evidence="3 4">
    <name type="scientific">Caldimonas brevitalea</name>
    <dbReference type="NCBI Taxonomy" id="413882"/>
    <lineage>
        <taxon>Bacteria</taxon>
        <taxon>Pseudomonadati</taxon>
        <taxon>Pseudomonadota</taxon>
        <taxon>Betaproteobacteria</taxon>
        <taxon>Burkholderiales</taxon>
        <taxon>Sphaerotilaceae</taxon>
        <taxon>Caldimonas</taxon>
    </lineage>
</organism>
<dbReference type="Gene3D" id="2.30.110.10">
    <property type="entry name" value="Electron Transport, Fmn-binding Protein, Chain A"/>
    <property type="match status" value="1"/>
</dbReference>
<name>A0A0G3BNW3_9BURK</name>